<proteinExistence type="predicted"/>
<keyword evidence="4" id="KW-1185">Reference proteome</keyword>
<dbReference type="Proteomes" id="UP000199400">
    <property type="component" value="Unassembled WGS sequence"/>
</dbReference>
<reference evidence="4" key="1">
    <citation type="submission" date="2016-10" db="EMBL/GenBank/DDBJ databases">
        <authorList>
            <person name="Varghese N."/>
            <person name="Submissions S."/>
        </authorList>
    </citation>
    <scope>NUCLEOTIDE SEQUENCE [LARGE SCALE GENOMIC DNA]</scope>
    <source>
        <strain evidence="4">ATCC 25963</strain>
    </source>
</reference>
<dbReference type="EMBL" id="FOMX01000006">
    <property type="protein sequence ID" value="SFD91904.1"/>
    <property type="molecule type" value="Genomic_DNA"/>
</dbReference>
<keyword evidence="2" id="KW-0732">Signal</keyword>
<dbReference type="SUPFAM" id="SSF55486">
    <property type="entry name" value="Metalloproteases ('zincins'), catalytic domain"/>
    <property type="match status" value="1"/>
</dbReference>
<dbReference type="RefSeq" id="WP_096325968.1">
    <property type="nucleotide sequence ID" value="NZ_FOMX01000006.1"/>
</dbReference>
<feature type="compositionally biased region" description="Low complexity" evidence="1">
    <location>
        <begin position="33"/>
        <end position="63"/>
    </location>
</feature>
<feature type="region of interest" description="Disordered" evidence="1">
    <location>
        <begin position="23"/>
        <end position="63"/>
    </location>
</feature>
<protein>
    <recommendedName>
        <fullName evidence="5">Metallo-peptidase family M12B Reprolysin-like</fullName>
    </recommendedName>
</protein>
<dbReference type="STRING" id="54.SAMN02745121_02192"/>
<evidence type="ECO:0000313" key="4">
    <source>
        <dbReference type="Proteomes" id="UP000199400"/>
    </source>
</evidence>
<dbReference type="OrthoDB" id="3909977at2"/>
<gene>
    <name evidence="3" type="ORF">SAMN02745121_02192</name>
</gene>
<sequence>MLRSSIALAPLLCLSVASACSDDGGASGTEAPDTTATSATSDDSTGGDTTAEPTTGEPFEPFPARGGIVIDRVEANSGVAVAIGKDGAEVPGADRVAYLPARRDTLVRAYFKLPEGWVPRELEARLHLTGGGVDKVYTAKMLVENDSRDSDITSTFSFGVKAEHVQPGLKYSISLWETAPGQEDTPEGDVPPQAPYSGTAFVGIENAVANMRVVLVPVAYDFGGCQATVDPAAIESKFKQALFQQNALESLEFTVHEPYPVTYDMTAYQGLSRLVSEMSQLRTAEGADPNVYYYGLFDNCGECIGGGSGISSGCTVGLAADITGPDKSDASRRAAAGQLNSGAADTFVHEIGHTQGRRHIECPGGNSQGNDGTYPHANGVIGVWGFGIQDIRLRHPSTHSDYMSYCGSTWVSDWQWNATYQRIRTLSSWDLEGAPAPGHDDHPGEGGLLLGAIDDGQEMWWTAPGSLAADAPRSATHTVDFEFADGTTPVAAQVSVRPHGTTLNIVAPLPADFDGRQLQRLTLRAPEGDSAVEPTAVRWLHRPDRLKAAE</sequence>
<evidence type="ECO:0000256" key="2">
    <source>
        <dbReference type="SAM" id="SignalP"/>
    </source>
</evidence>
<evidence type="ECO:0000256" key="1">
    <source>
        <dbReference type="SAM" id="MobiDB-lite"/>
    </source>
</evidence>
<dbReference type="AlphaFoldDB" id="A0A1I1W9U9"/>
<feature type="chain" id="PRO_5011481197" description="Metallo-peptidase family M12B Reprolysin-like" evidence="2">
    <location>
        <begin position="20"/>
        <end position="550"/>
    </location>
</feature>
<feature type="signal peptide" evidence="2">
    <location>
        <begin position="1"/>
        <end position="19"/>
    </location>
</feature>
<evidence type="ECO:0008006" key="5">
    <source>
        <dbReference type="Google" id="ProtNLM"/>
    </source>
</evidence>
<accession>A0A1I1W9U9</accession>
<organism evidence="3 4">
    <name type="scientific">Nannocystis exedens</name>
    <dbReference type="NCBI Taxonomy" id="54"/>
    <lineage>
        <taxon>Bacteria</taxon>
        <taxon>Pseudomonadati</taxon>
        <taxon>Myxococcota</taxon>
        <taxon>Polyangia</taxon>
        <taxon>Nannocystales</taxon>
        <taxon>Nannocystaceae</taxon>
        <taxon>Nannocystis</taxon>
    </lineage>
</organism>
<evidence type="ECO:0000313" key="3">
    <source>
        <dbReference type="EMBL" id="SFD91904.1"/>
    </source>
</evidence>
<dbReference type="PROSITE" id="PS51257">
    <property type="entry name" value="PROKAR_LIPOPROTEIN"/>
    <property type="match status" value="1"/>
</dbReference>
<name>A0A1I1W9U9_9BACT</name>